<evidence type="ECO:0000256" key="2">
    <source>
        <dbReference type="ARBA" id="ARBA00022540"/>
    </source>
</evidence>
<feature type="domain" description="MPN" evidence="4">
    <location>
        <begin position="26"/>
        <end position="169"/>
    </location>
</feature>
<dbReference type="GO" id="GO:0003743">
    <property type="term" value="F:translation initiation factor activity"/>
    <property type="evidence" value="ECO:0007669"/>
    <property type="project" value="UniProtKB-KW"/>
</dbReference>
<keyword evidence="2 5" id="KW-0396">Initiation factor</keyword>
<keyword evidence="3" id="KW-0648">Protein biosynthesis</keyword>
<accession>A0AAW2YKE1</accession>
<comment type="caution">
    <text evidence="5">The sequence shown here is derived from an EMBL/GenBank/DDBJ whole genome shotgun (WGS) entry which is preliminary data.</text>
</comment>
<organism evidence="5 6">
    <name type="scientific">Acrasis kona</name>
    <dbReference type="NCBI Taxonomy" id="1008807"/>
    <lineage>
        <taxon>Eukaryota</taxon>
        <taxon>Discoba</taxon>
        <taxon>Heterolobosea</taxon>
        <taxon>Tetramitia</taxon>
        <taxon>Eutetramitia</taxon>
        <taxon>Acrasidae</taxon>
        <taxon>Acrasis</taxon>
    </lineage>
</organism>
<evidence type="ECO:0000256" key="3">
    <source>
        <dbReference type="ARBA" id="ARBA00022917"/>
    </source>
</evidence>
<proteinExistence type="predicted"/>
<dbReference type="GO" id="GO:0005852">
    <property type="term" value="C:eukaryotic translation initiation factor 3 complex"/>
    <property type="evidence" value="ECO:0007669"/>
    <property type="project" value="InterPro"/>
</dbReference>
<protein>
    <submittedName>
        <fullName evidence="5">Translation initiation factor 3 subunit eif3H</fullName>
    </submittedName>
</protein>
<dbReference type="GO" id="GO:0008237">
    <property type="term" value="F:metallopeptidase activity"/>
    <property type="evidence" value="ECO:0007669"/>
    <property type="project" value="InterPro"/>
</dbReference>
<dbReference type="PROSITE" id="PS50249">
    <property type="entry name" value="MPN"/>
    <property type="match status" value="1"/>
</dbReference>
<gene>
    <name evidence="5" type="ORF">AKO1_005243</name>
</gene>
<dbReference type="InterPro" id="IPR045810">
    <property type="entry name" value="eIF3h_C"/>
</dbReference>
<keyword evidence="6" id="KW-1185">Reference proteome</keyword>
<dbReference type="Proteomes" id="UP001431209">
    <property type="component" value="Unassembled WGS sequence"/>
</dbReference>
<dbReference type="InterPro" id="IPR027524">
    <property type="entry name" value="eIF3h"/>
</dbReference>
<keyword evidence="1" id="KW-0963">Cytoplasm</keyword>
<dbReference type="Gene3D" id="3.40.140.10">
    <property type="entry name" value="Cytidine Deaminase, domain 2"/>
    <property type="match status" value="1"/>
</dbReference>
<sequence>MTQAVEFDDAFVKEMEEEKKKDITNVSIDGLALLKIINHCTEKIPASVSGTLLGLNVRDKLEVSNCFPLPTRKIEEDGPVQLTEEQIKEELSRYQLSVLKNYRTVNVDNNTVGWYQSTYLESYVNAVTIDTQYSYQMQFGSRCILLIFDPLRTRRGNLHLKAVRLTKKFLNAIRTSFEDTQNLDALKKKHSAKKSSDTDALRSQYPSSIEETIITQEVLTKLNFTYEDIFEQVPLEINNSHLVQSYLSNLSTHSFHQLQSSISESSLEVNDVDALLEATEFTPLSTFDNLDLSSAPFLERAIESLIESNDYLTSEQNKYQQYQRRLQQKQFFTKKKEMTADEQDFALKSVAQPNQIDALMMSNQMNQTCDSIGLFASQSVSKLYLADALFKHD</sequence>
<name>A0AAW2YKE1_9EUKA</name>
<dbReference type="EMBL" id="JAOPGA020000224">
    <property type="protein sequence ID" value="KAL0477725.1"/>
    <property type="molecule type" value="Genomic_DNA"/>
</dbReference>
<dbReference type="InterPro" id="IPR050242">
    <property type="entry name" value="JAMM_MPN+_peptidase_M67A"/>
</dbReference>
<dbReference type="InterPro" id="IPR000555">
    <property type="entry name" value="JAMM/MPN+_dom"/>
</dbReference>
<evidence type="ECO:0000259" key="4">
    <source>
        <dbReference type="PROSITE" id="PS50249"/>
    </source>
</evidence>
<evidence type="ECO:0000313" key="6">
    <source>
        <dbReference type="Proteomes" id="UP001431209"/>
    </source>
</evidence>
<dbReference type="SMART" id="SM00232">
    <property type="entry name" value="JAB_MPN"/>
    <property type="match status" value="1"/>
</dbReference>
<reference evidence="5 6" key="1">
    <citation type="submission" date="2024-03" db="EMBL/GenBank/DDBJ databases">
        <title>The Acrasis kona genome and developmental transcriptomes reveal deep origins of eukaryotic multicellular pathways.</title>
        <authorList>
            <person name="Sheikh S."/>
            <person name="Fu C.-J."/>
            <person name="Brown M.W."/>
            <person name="Baldauf S.L."/>
        </authorList>
    </citation>
    <scope>NUCLEOTIDE SEQUENCE [LARGE SCALE GENOMIC DNA]</scope>
    <source>
        <strain evidence="5 6">ATCC MYA-3509</strain>
    </source>
</reference>
<dbReference type="AlphaFoldDB" id="A0AAW2YKE1"/>
<dbReference type="InterPro" id="IPR037518">
    <property type="entry name" value="MPN"/>
</dbReference>
<evidence type="ECO:0000256" key="1">
    <source>
        <dbReference type="ARBA" id="ARBA00022490"/>
    </source>
</evidence>
<dbReference type="Pfam" id="PF19445">
    <property type="entry name" value="eIF3h_C"/>
    <property type="match status" value="1"/>
</dbReference>
<evidence type="ECO:0000313" key="5">
    <source>
        <dbReference type="EMBL" id="KAL0477725.1"/>
    </source>
</evidence>
<dbReference type="PANTHER" id="PTHR10410">
    <property type="entry name" value="EUKARYOTIC TRANSLATION INITIATION FACTOR 3 -RELATED"/>
    <property type="match status" value="1"/>
</dbReference>
<dbReference type="Pfam" id="PF01398">
    <property type="entry name" value="JAB"/>
    <property type="match status" value="1"/>
</dbReference>
<dbReference type="CDD" id="cd08065">
    <property type="entry name" value="MPN_eIF3h"/>
    <property type="match status" value="1"/>
</dbReference>